<comment type="similarity">
    <text evidence="1">Belongs to the glycosyltransferase 2 family.</text>
</comment>
<dbReference type="Gene3D" id="3.90.550.10">
    <property type="entry name" value="Spore Coat Polysaccharide Biosynthesis Protein SpsA, Chain A"/>
    <property type="match status" value="1"/>
</dbReference>
<organism evidence="5 6">
    <name type="scientific">Algoriphagus halophytocola</name>
    <dbReference type="NCBI Taxonomy" id="2991499"/>
    <lineage>
        <taxon>Bacteria</taxon>
        <taxon>Pseudomonadati</taxon>
        <taxon>Bacteroidota</taxon>
        <taxon>Cytophagia</taxon>
        <taxon>Cytophagales</taxon>
        <taxon>Cyclobacteriaceae</taxon>
        <taxon>Algoriphagus</taxon>
    </lineage>
</organism>
<protein>
    <submittedName>
        <fullName evidence="5">Glycosyltransferase family 2 protein</fullName>
    </submittedName>
</protein>
<dbReference type="InterPro" id="IPR029044">
    <property type="entry name" value="Nucleotide-diphossugar_trans"/>
</dbReference>
<dbReference type="CDD" id="cd00761">
    <property type="entry name" value="Glyco_tranf_GTA_type"/>
    <property type="match status" value="1"/>
</dbReference>
<keyword evidence="3" id="KW-0808">Transferase</keyword>
<evidence type="ECO:0000256" key="2">
    <source>
        <dbReference type="ARBA" id="ARBA00022676"/>
    </source>
</evidence>
<feature type="domain" description="Glycosyltransferase 2-like" evidence="4">
    <location>
        <begin position="7"/>
        <end position="162"/>
    </location>
</feature>
<dbReference type="Pfam" id="PF00535">
    <property type="entry name" value="Glycos_transf_2"/>
    <property type="match status" value="1"/>
</dbReference>
<dbReference type="PANTHER" id="PTHR43179">
    <property type="entry name" value="RHAMNOSYLTRANSFERASE WBBL"/>
    <property type="match status" value="1"/>
</dbReference>
<dbReference type="SUPFAM" id="SSF53448">
    <property type="entry name" value="Nucleotide-diphospho-sugar transferases"/>
    <property type="match status" value="1"/>
</dbReference>
<reference evidence="5" key="1">
    <citation type="submission" date="2022-10" db="EMBL/GenBank/DDBJ databases">
        <title>Algoriphagus sp. a novel bacteria isolate from halophytes salicornia europaea.</title>
        <authorList>
            <person name="Peng Y."/>
            <person name="Jiang L."/>
            <person name="Lee J."/>
        </authorList>
    </citation>
    <scope>NUCLEOTIDE SEQUENCE</scope>
    <source>
        <strain evidence="5">TR-M5</strain>
    </source>
</reference>
<dbReference type="InterPro" id="IPR001173">
    <property type="entry name" value="Glyco_trans_2-like"/>
</dbReference>
<evidence type="ECO:0000313" key="6">
    <source>
        <dbReference type="Proteomes" id="UP001163156"/>
    </source>
</evidence>
<dbReference type="PANTHER" id="PTHR43179:SF12">
    <property type="entry name" value="GALACTOFURANOSYLTRANSFERASE GLFT2"/>
    <property type="match status" value="1"/>
</dbReference>
<evidence type="ECO:0000313" key="5">
    <source>
        <dbReference type="EMBL" id="UZD23040.1"/>
    </source>
</evidence>
<keyword evidence="2" id="KW-0328">Glycosyltransferase</keyword>
<proteinExistence type="inferred from homology"/>
<dbReference type="EMBL" id="CP110226">
    <property type="protein sequence ID" value="UZD23040.1"/>
    <property type="molecule type" value="Genomic_DNA"/>
</dbReference>
<evidence type="ECO:0000259" key="4">
    <source>
        <dbReference type="Pfam" id="PF00535"/>
    </source>
</evidence>
<dbReference type="RefSeq" id="WP_264809567.1">
    <property type="nucleotide sequence ID" value="NZ_CP110226.1"/>
</dbReference>
<name>A0ABY6MGW4_9BACT</name>
<evidence type="ECO:0000256" key="3">
    <source>
        <dbReference type="ARBA" id="ARBA00022679"/>
    </source>
</evidence>
<dbReference type="Proteomes" id="UP001163156">
    <property type="component" value="Chromosome"/>
</dbReference>
<gene>
    <name evidence="5" type="ORF">OM944_00810</name>
</gene>
<keyword evidence="6" id="KW-1185">Reference proteome</keyword>
<accession>A0ABY6MGW4</accession>
<evidence type="ECO:0000256" key="1">
    <source>
        <dbReference type="ARBA" id="ARBA00006739"/>
    </source>
</evidence>
<sequence length="287" mass="32371">MSAILISVIIPVYRDWTRLKICLDALEEQIDPTGFEVIVINNDPTDQTTLTRPYSFPLAINIEGKPGSYAARNKGLQKAKGEALLFTDSDCIPDRDWIAEAKKITQSNPPGLFAGKIELFSEFSNRYVEFEKVFAFPNKNYVATQNFGVTANLLVHREVLRKIGGFNASLMTGGDADFCNRGVNEGFPILYCPELKVGHPARGSWQSFRTKALRFGGRLPASNNSFIMWLKLLGKFRIRKDDIALISSLPGISFSQKVDFFFIKQRMRWVEAMESVRVYLGKDPGRK</sequence>